<reference evidence="2 3" key="1">
    <citation type="submission" date="2017-07" db="EMBL/GenBank/DDBJ databases">
        <title>Leptospira spp. isolated from tropical soils.</title>
        <authorList>
            <person name="Thibeaux R."/>
            <person name="Iraola G."/>
            <person name="Ferres I."/>
            <person name="Bierque E."/>
            <person name="Girault D."/>
            <person name="Soupe-Gilbert M.-E."/>
            <person name="Picardeau M."/>
            <person name="Goarant C."/>
        </authorList>
    </citation>
    <scope>NUCLEOTIDE SEQUENCE [LARGE SCALE GENOMIC DNA]</scope>
    <source>
        <strain evidence="2 3">JW2-C-B1</strain>
    </source>
</reference>
<organism evidence="1 4">
    <name type="scientific">Leptospira kmetyi</name>
    <dbReference type="NCBI Taxonomy" id="408139"/>
    <lineage>
        <taxon>Bacteria</taxon>
        <taxon>Pseudomonadati</taxon>
        <taxon>Spirochaetota</taxon>
        <taxon>Spirochaetia</taxon>
        <taxon>Leptospirales</taxon>
        <taxon>Leptospiraceae</taxon>
        <taxon>Leptospira</taxon>
    </lineage>
</organism>
<dbReference type="EMBL" id="NPDP01000035">
    <property type="protein sequence ID" value="PJZ28650.1"/>
    <property type="molecule type" value="Genomic_DNA"/>
</dbReference>
<evidence type="ECO:0000313" key="1">
    <source>
        <dbReference type="EMBL" id="AYV54267.1"/>
    </source>
</evidence>
<gene>
    <name evidence="2" type="ORF">CH378_16950</name>
    <name evidence="1" type="ORF">EFP84_01285</name>
</gene>
<accession>A0AAD0UQH3</accession>
<evidence type="ECO:0000313" key="3">
    <source>
        <dbReference type="Proteomes" id="UP000231919"/>
    </source>
</evidence>
<sequence length="74" mass="8512">MHNQAEFTVVGSGKLFFKGAIRFTRIPRKKEFGIIKSPLDFLKSKPRNRKSNDDLIWREILVVTFANFGAEVSL</sequence>
<evidence type="ECO:0000313" key="4">
    <source>
        <dbReference type="Proteomes" id="UP000276407"/>
    </source>
</evidence>
<keyword evidence="3" id="KW-1185">Reference proteome</keyword>
<evidence type="ECO:0000313" key="2">
    <source>
        <dbReference type="EMBL" id="PJZ28650.1"/>
    </source>
</evidence>
<protein>
    <submittedName>
        <fullName evidence="1">Uncharacterized protein</fullName>
    </submittedName>
</protein>
<proteinExistence type="predicted"/>
<name>A0AAD0UQH3_9LEPT</name>
<dbReference type="EMBL" id="CP033614">
    <property type="protein sequence ID" value="AYV54267.1"/>
    <property type="molecule type" value="Genomic_DNA"/>
</dbReference>
<dbReference type="AlphaFoldDB" id="A0AAD0UQH3"/>
<dbReference type="Proteomes" id="UP000231919">
    <property type="component" value="Unassembled WGS sequence"/>
</dbReference>
<dbReference type="KEGG" id="lkm:EFP84_01285"/>
<dbReference type="Proteomes" id="UP000276407">
    <property type="component" value="Chromosome 1"/>
</dbReference>
<reference evidence="1 4" key="2">
    <citation type="submission" date="2018-11" db="EMBL/GenBank/DDBJ databases">
        <title>Complete genome sequence of Leptospira kmetyi isolate LS 001/16 from soil sample associated with a leptospirosis patient in Kelantan.</title>
        <authorList>
            <person name="Muhammad Yusoff F."/>
            <person name="Muhammad Yusoff S."/>
            <person name="Ahmad M.N."/>
            <person name="Yusof N.Y."/>
            <person name="Aziah I."/>
        </authorList>
    </citation>
    <scope>NUCLEOTIDE SEQUENCE [LARGE SCALE GENOMIC DNA]</scope>
    <source>
        <strain evidence="1 4">LS 001/16</strain>
    </source>
</reference>